<evidence type="ECO:0000256" key="1">
    <source>
        <dbReference type="SAM" id="Coils"/>
    </source>
</evidence>
<reference evidence="3" key="1">
    <citation type="submission" date="2020-06" db="EMBL/GenBank/DDBJ databases">
        <authorList>
            <consortium name="Plant Systems Biology data submission"/>
        </authorList>
    </citation>
    <scope>NUCLEOTIDE SEQUENCE</scope>
    <source>
        <strain evidence="3">D6</strain>
    </source>
</reference>
<feature type="compositionally biased region" description="Low complexity" evidence="2">
    <location>
        <begin position="184"/>
        <end position="207"/>
    </location>
</feature>
<dbReference type="AlphaFoldDB" id="A0A9N8HX48"/>
<feature type="region of interest" description="Disordered" evidence="2">
    <location>
        <begin position="224"/>
        <end position="315"/>
    </location>
</feature>
<keyword evidence="4" id="KW-1185">Reference proteome</keyword>
<sequence length="654" mass="72298">MEDQSTPGGPSSSSSSVCGINSSSAKKRAAVGEMAEEAPCVKKPKLTRKELLEQAKARLKEAQEKKKMLQLQLEEEQAEQAAAFSMDEDYFYYDYEYEYHIPPVTGSTDSLLITHIESTGPTEKVRFKIEDENSCIEAVMKVITNRRRTLSPSNNNNNAANPQGPPQKTIPNFPPPRETVNKPNTSEGSTTSSNNANHTNTNADTNSKPAALNEGLKSQRPTHFHKRANSSSNVDQQPTHPTANPAAERRHSHTQSTRQMPSNNNANNPRTNRPQPPLLDKPKENPRRNSSGPLQLLQQQQQTPQQRPPPVPTKRPWKLALAQVTGKTSDFTPDLPTKTAYLIRTQDQGVVAHVQFFSSPDNPALLAHQPSKRHLQDHFVPIGRLPSNNSSQSWKGQEILSFLKHQDERRKTYQPPARRNLPLTHWAIIDLEQPLHQAIESSGYFTAAPAVKNGNGNNSSSNNDIGFAGKLIWNLHDFYQQRNNNNNAAPPPSKLSKWGEVVSAVATSGARNSPLIATVQGFYESPPNKQGQPEQPVMPHALRARKVILPKSRTIGIIIGSNARMSEQQNNNNPQVGCCQVLFPNGMASGPPSAQSLKGARAIFGQAFTAARPNSWKAWYQDSGKVSWFGIPSVVSRDPHVENIFDSLRNSCKM</sequence>
<proteinExistence type="predicted"/>
<feature type="compositionally biased region" description="Low complexity" evidence="2">
    <location>
        <begin position="151"/>
        <end position="162"/>
    </location>
</feature>
<gene>
    <name evidence="3" type="ORF">SEMRO_2915_G340170.1</name>
</gene>
<evidence type="ECO:0000256" key="2">
    <source>
        <dbReference type="SAM" id="MobiDB-lite"/>
    </source>
</evidence>
<feature type="region of interest" description="Disordered" evidence="2">
    <location>
        <begin position="1"/>
        <end position="21"/>
    </location>
</feature>
<feature type="compositionally biased region" description="Polar residues" evidence="2">
    <location>
        <begin position="229"/>
        <end position="242"/>
    </location>
</feature>
<dbReference type="Proteomes" id="UP001153069">
    <property type="component" value="Unassembled WGS sequence"/>
</dbReference>
<name>A0A9N8HX48_9STRA</name>
<evidence type="ECO:0000313" key="4">
    <source>
        <dbReference type="Proteomes" id="UP001153069"/>
    </source>
</evidence>
<feature type="compositionally biased region" description="Low complexity" evidence="2">
    <location>
        <begin position="261"/>
        <end position="273"/>
    </location>
</feature>
<feature type="compositionally biased region" description="Low complexity" evidence="2">
    <location>
        <begin position="293"/>
        <end position="305"/>
    </location>
</feature>
<accession>A0A9N8HX48</accession>
<dbReference type="EMBL" id="CAICTM010002913">
    <property type="protein sequence ID" value="CAB9530528.1"/>
    <property type="molecule type" value="Genomic_DNA"/>
</dbReference>
<evidence type="ECO:0000313" key="3">
    <source>
        <dbReference type="EMBL" id="CAB9530528.1"/>
    </source>
</evidence>
<organism evidence="3 4">
    <name type="scientific">Seminavis robusta</name>
    <dbReference type="NCBI Taxonomy" id="568900"/>
    <lineage>
        <taxon>Eukaryota</taxon>
        <taxon>Sar</taxon>
        <taxon>Stramenopiles</taxon>
        <taxon>Ochrophyta</taxon>
        <taxon>Bacillariophyta</taxon>
        <taxon>Bacillariophyceae</taxon>
        <taxon>Bacillariophycidae</taxon>
        <taxon>Naviculales</taxon>
        <taxon>Naviculaceae</taxon>
        <taxon>Seminavis</taxon>
    </lineage>
</organism>
<comment type="caution">
    <text evidence="3">The sequence shown here is derived from an EMBL/GenBank/DDBJ whole genome shotgun (WGS) entry which is preliminary data.</text>
</comment>
<feature type="coiled-coil region" evidence="1">
    <location>
        <begin position="45"/>
        <end position="81"/>
    </location>
</feature>
<keyword evidence="1" id="KW-0175">Coiled coil</keyword>
<feature type="region of interest" description="Disordered" evidence="2">
    <location>
        <begin position="147"/>
        <end position="211"/>
    </location>
</feature>
<protein>
    <submittedName>
        <fullName evidence="3">Uncharacterized protein</fullName>
    </submittedName>
</protein>